<evidence type="ECO:0000256" key="1">
    <source>
        <dbReference type="SAM" id="SignalP"/>
    </source>
</evidence>
<dbReference type="OrthoDB" id="5521207at2"/>
<dbReference type="AlphaFoldDB" id="A0A4P2Q2L0"/>
<sequence>MLRRAVLRFALAALALATSLLAGAACLSPTLPLPPPEPADTIRPSAATEGVWQISGSCTPGARVSLFNQRTQRGVIEDDADGNGRYHLEIEAEVCDTLLVWQELIVEGSGTEVSEAASFVVEERTPLGVVSDACP</sequence>
<evidence type="ECO:0000313" key="2">
    <source>
        <dbReference type="EMBL" id="AUX23490.1"/>
    </source>
</evidence>
<dbReference type="PROSITE" id="PS51257">
    <property type="entry name" value="PROKAR_LIPOPROTEIN"/>
    <property type="match status" value="1"/>
</dbReference>
<evidence type="ECO:0000313" key="3">
    <source>
        <dbReference type="Proteomes" id="UP000295781"/>
    </source>
</evidence>
<reference evidence="2 3" key="1">
    <citation type="submission" date="2015-09" db="EMBL/GenBank/DDBJ databases">
        <title>Sorangium comparison.</title>
        <authorList>
            <person name="Zaburannyi N."/>
            <person name="Bunk B."/>
            <person name="Overmann J."/>
            <person name="Mueller R."/>
        </authorList>
    </citation>
    <scope>NUCLEOTIDE SEQUENCE [LARGE SCALE GENOMIC DNA]</scope>
    <source>
        <strain evidence="2 3">So ceGT47</strain>
    </source>
</reference>
<accession>A0A4P2Q2L0</accession>
<name>A0A4P2Q2L0_SORCE</name>
<dbReference type="Proteomes" id="UP000295781">
    <property type="component" value="Chromosome"/>
</dbReference>
<feature type="chain" id="PRO_5020659996" description="Secreted protein" evidence="1">
    <location>
        <begin position="25"/>
        <end position="135"/>
    </location>
</feature>
<evidence type="ECO:0008006" key="4">
    <source>
        <dbReference type="Google" id="ProtNLM"/>
    </source>
</evidence>
<feature type="signal peptide" evidence="1">
    <location>
        <begin position="1"/>
        <end position="24"/>
    </location>
</feature>
<dbReference type="EMBL" id="CP012670">
    <property type="protein sequence ID" value="AUX23490.1"/>
    <property type="molecule type" value="Genomic_DNA"/>
</dbReference>
<protein>
    <recommendedName>
        <fullName evidence="4">Secreted protein</fullName>
    </recommendedName>
</protein>
<gene>
    <name evidence="2" type="ORF">SOCEGT47_040170</name>
</gene>
<organism evidence="2 3">
    <name type="scientific">Sorangium cellulosum</name>
    <name type="common">Polyangium cellulosum</name>
    <dbReference type="NCBI Taxonomy" id="56"/>
    <lineage>
        <taxon>Bacteria</taxon>
        <taxon>Pseudomonadati</taxon>
        <taxon>Myxococcota</taxon>
        <taxon>Polyangia</taxon>
        <taxon>Polyangiales</taxon>
        <taxon>Polyangiaceae</taxon>
        <taxon>Sorangium</taxon>
    </lineage>
</organism>
<dbReference type="RefSeq" id="WP_129348688.1">
    <property type="nucleotide sequence ID" value="NZ_CP012670.1"/>
</dbReference>
<proteinExistence type="predicted"/>
<keyword evidence="1" id="KW-0732">Signal</keyword>